<name>A0ABC9XLC9_GRUJA</name>
<gene>
    <name evidence="1" type="ORF">GRJ2_002315400</name>
</gene>
<reference evidence="1 2" key="1">
    <citation type="submission" date="2024-06" db="EMBL/GenBank/DDBJ databases">
        <title>The draft genome of Grus japonensis, version 3.</title>
        <authorList>
            <person name="Nabeshima K."/>
            <person name="Suzuki S."/>
            <person name="Onuma M."/>
        </authorList>
    </citation>
    <scope>NUCLEOTIDE SEQUENCE [LARGE SCALE GENOMIC DNA]</scope>
    <source>
        <strain evidence="1 2">451A</strain>
    </source>
</reference>
<accession>A0ABC9XLC9</accession>
<dbReference type="AlphaFoldDB" id="A0ABC9XLC9"/>
<evidence type="ECO:0000313" key="2">
    <source>
        <dbReference type="Proteomes" id="UP001623348"/>
    </source>
</evidence>
<dbReference type="EMBL" id="BAAFJT010000020">
    <property type="protein sequence ID" value="GAB0198500.1"/>
    <property type="molecule type" value="Genomic_DNA"/>
</dbReference>
<keyword evidence="2" id="KW-1185">Reference proteome</keyword>
<evidence type="ECO:0000313" key="1">
    <source>
        <dbReference type="EMBL" id="GAB0198500.1"/>
    </source>
</evidence>
<organism evidence="1 2">
    <name type="scientific">Grus japonensis</name>
    <name type="common">Japanese crane</name>
    <name type="synonym">Red-crowned crane</name>
    <dbReference type="NCBI Taxonomy" id="30415"/>
    <lineage>
        <taxon>Eukaryota</taxon>
        <taxon>Metazoa</taxon>
        <taxon>Chordata</taxon>
        <taxon>Craniata</taxon>
        <taxon>Vertebrata</taxon>
        <taxon>Euteleostomi</taxon>
        <taxon>Archelosauria</taxon>
        <taxon>Archosauria</taxon>
        <taxon>Dinosauria</taxon>
        <taxon>Saurischia</taxon>
        <taxon>Theropoda</taxon>
        <taxon>Coelurosauria</taxon>
        <taxon>Aves</taxon>
        <taxon>Neognathae</taxon>
        <taxon>Neoaves</taxon>
        <taxon>Gruiformes</taxon>
        <taxon>Gruidae</taxon>
        <taxon>Grus</taxon>
    </lineage>
</organism>
<sequence length="77" mass="8508">MRKLFPGSGGCFRRWPGWGAEAVPAAPSAEAGVASRYARDSETRSSSHYPALEIDVRLEERGKLWSKKGVQPHLLKL</sequence>
<proteinExistence type="predicted"/>
<protein>
    <submittedName>
        <fullName evidence="1">Uncharacterized protein</fullName>
    </submittedName>
</protein>
<comment type="caution">
    <text evidence="1">The sequence shown here is derived from an EMBL/GenBank/DDBJ whole genome shotgun (WGS) entry which is preliminary data.</text>
</comment>
<dbReference type="Proteomes" id="UP001623348">
    <property type="component" value="Unassembled WGS sequence"/>
</dbReference>